<keyword evidence="1" id="KW-0805">Transcription regulation</keyword>
<dbReference type="Pfam" id="PF00392">
    <property type="entry name" value="GntR"/>
    <property type="match status" value="1"/>
</dbReference>
<dbReference type="EMBL" id="VSSQ01005148">
    <property type="protein sequence ID" value="MPM28050.1"/>
    <property type="molecule type" value="Genomic_DNA"/>
</dbReference>
<protein>
    <submittedName>
        <fullName evidence="5">HTH-type transcriptional repressor YvoA</fullName>
    </submittedName>
</protein>
<keyword evidence="3" id="KW-0804">Transcription</keyword>
<dbReference type="Gene3D" id="3.40.1410.10">
    <property type="entry name" value="Chorismate lyase-like"/>
    <property type="match status" value="1"/>
</dbReference>
<dbReference type="PROSITE" id="PS50949">
    <property type="entry name" value="HTH_GNTR"/>
    <property type="match status" value="1"/>
</dbReference>
<dbReference type="GO" id="GO:0003677">
    <property type="term" value="F:DNA binding"/>
    <property type="evidence" value="ECO:0007669"/>
    <property type="project" value="UniProtKB-KW"/>
</dbReference>
<dbReference type="GO" id="GO:0045892">
    <property type="term" value="P:negative regulation of DNA-templated transcription"/>
    <property type="evidence" value="ECO:0007669"/>
    <property type="project" value="TreeGrafter"/>
</dbReference>
<gene>
    <name evidence="5" type="primary">yvoA_15</name>
    <name evidence="5" type="ORF">SDC9_74567</name>
</gene>
<dbReference type="Pfam" id="PF07702">
    <property type="entry name" value="UTRA"/>
    <property type="match status" value="1"/>
</dbReference>
<dbReference type="CDD" id="cd07377">
    <property type="entry name" value="WHTH_GntR"/>
    <property type="match status" value="1"/>
</dbReference>
<sequence>MKLKIDRNSPVPLHKQAEMLLRALITKEEYKEGKMLPNEVELSEQLKISRNTLRQSINTLVTEGLLIRKKGVGTRVAEKNLYSEATNWLSFSQEMKVLGVKIENFELHISKQAPTENARQFFEITNQVKVLRLERLRGKENFPFVYFHSEFNPKIRMDGTENFNRPLYEILENDYNIIVKTSREEIRASGANPFIAGKLEIEVGDPILIRKRFVSDINDLPIEYNIGWYRADSFSYKIESVRESRSFSSNF</sequence>
<keyword evidence="2" id="KW-0238">DNA-binding</keyword>
<dbReference type="SUPFAM" id="SSF46785">
    <property type="entry name" value="Winged helix' DNA-binding domain"/>
    <property type="match status" value="1"/>
</dbReference>
<dbReference type="InterPro" id="IPR000524">
    <property type="entry name" value="Tscrpt_reg_HTH_GntR"/>
</dbReference>
<organism evidence="5">
    <name type="scientific">bioreactor metagenome</name>
    <dbReference type="NCBI Taxonomy" id="1076179"/>
    <lineage>
        <taxon>unclassified sequences</taxon>
        <taxon>metagenomes</taxon>
        <taxon>ecological metagenomes</taxon>
    </lineage>
</organism>
<dbReference type="AlphaFoldDB" id="A0A644YHW8"/>
<name>A0A644YHW8_9ZZZZ</name>
<dbReference type="SMART" id="SM00866">
    <property type="entry name" value="UTRA"/>
    <property type="match status" value="1"/>
</dbReference>
<dbReference type="PANTHER" id="PTHR44846">
    <property type="entry name" value="MANNOSYL-D-GLYCERATE TRANSPORT/METABOLISM SYSTEM REPRESSOR MNGR-RELATED"/>
    <property type="match status" value="1"/>
</dbReference>
<dbReference type="GO" id="GO:0003700">
    <property type="term" value="F:DNA-binding transcription factor activity"/>
    <property type="evidence" value="ECO:0007669"/>
    <property type="project" value="InterPro"/>
</dbReference>
<comment type="caution">
    <text evidence="5">The sequence shown here is derived from an EMBL/GenBank/DDBJ whole genome shotgun (WGS) entry which is preliminary data.</text>
</comment>
<dbReference type="Gene3D" id="1.10.10.10">
    <property type="entry name" value="Winged helix-like DNA-binding domain superfamily/Winged helix DNA-binding domain"/>
    <property type="match status" value="1"/>
</dbReference>
<dbReference type="PANTHER" id="PTHR44846:SF1">
    <property type="entry name" value="MANNOSYL-D-GLYCERATE TRANSPORT_METABOLISM SYSTEM REPRESSOR MNGR-RELATED"/>
    <property type="match status" value="1"/>
</dbReference>
<proteinExistence type="predicted"/>
<dbReference type="InterPro" id="IPR011663">
    <property type="entry name" value="UTRA"/>
</dbReference>
<evidence type="ECO:0000256" key="3">
    <source>
        <dbReference type="ARBA" id="ARBA00023163"/>
    </source>
</evidence>
<dbReference type="InterPro" id="IPR036390">
    <property type="entry name" value="WH_DNA-bd_sf"/>
</dbReference>
<dbReference type="PRINTS" id="PR00035">
    <property type="entry name" value="HTHGNTR"/>
</dbReference>
<feature type="domain" description="HTH gntR-type" evidence="4">
    <location>
        <begin position="11"/>
        <end position="79"/>
    </location>
</feature>
<reference evidence="5" key="1">
    <citation type="submission" date="2019-08" db="EMBL/GenBank/DDBJ databases">
        <authorList>
            <person name="Kucharzyk K."/>
            <person name="Murdoch R.W."/>
            <person name="Higgins S."/>
            <person name="Loffler F."/>
        </authorList>
    </citation>
    <scope>NUCLEOTIDE SEQUENCE</scope>
</reference>
<accession>A0A644YHW8</accession>
<evidence type="ECO:0000259" key="4">
    <source>
        <dbReference type="PROSITE" id="PS50949"/>
    </source>
</evidence>
<dbReference type="SMART" id="SM00345">
    <property type="entry name" value="HTH_GNTR"/>
    <property type="match status" value="1"/>
</dbReference>
<dbReference type="SUPFAM" id="SSF64288">
    <property type="entry name" value="Chorismate lyase-like"/>
    <property type="match status" value="1"/>
</dbReference>
<dbReference type="InterPro" id="IPR050679">
    <property type="entry name" value="Bact_HTH_transcr_reg"/>
</dbReference>
<evidence type="ECO:0000313" key="5">
    <source>
        <dbReference type="EMBL" id="MPM28050.1"/>
    </source>
</evidence>
<dbReference type="InterPro" id="IPR036388">
    <property type="entry name" value="WH-like_DNA-bd_sf"/>
</dbReference>
<evidence type="ECO:0000256" key="2">
    <source>
        <dbReference type="ARBA" id="ARBA00023125"/>
    </source>
</evidence>
<dbReference type="InterPro" id="IPR028978">
    <property type="entry name" value="Chorismate_lyase_/UTRA_dom_sf"/>
</dbReference>
<evidence type="ECO:0000256" key="1">
    <source>
        <dbReference type="ARBA" id="ARBA00023015"/>
    </source>
</evidence>